<dbReference type="Proteomes" id="UP000243589">
    <property type="component" value="Unassembled WGS sequence"/>
</dbReference>
<evidence type="ECO:0000256" key="6">
    <source>
        <dbReference type="ARBA" id="ARBA00023288"/>
    </source>
</evidence>
<comment type="caution">
    <text evidence="9">The sequence shown here is derived from an EMBL/GenBank/DDBJ whole genome shotgun (WGS) entry which is preliminary data.</text>
</comment>
<organism evidence="9 10">
    <name type="scientific">Brevibacterium ravenspurgense</name>
    <dbReference type="NCBI Taxonomy" id="479117"/>
    <lineage>
        <taxon>Bacteria</taxon>
        <taxon>Bacillati</taxon>
        <taxon>Actinomycetota</taxon>
        <taxon>Actinomycetes</taxon>
        <taxon>Micrococcales</taxon>
        <taxon>Brevibacteriaceae</taxon>
        <taxon>Brevibacterium</taxon>
    </lineage>
</organism>
<dbReference type="PANTHER" id="PTHR34296:SF2">
    <property type="entry name" value="ABC TRANSPORTER GUANOSINE-BINDING PROTEIN NUPN"/>
    <property type="match status" value="1"/>
</dbReference>
<dbReference type="PATRIC" id="fig|479117.4.peg.696"/>
<gene>
    <name evidence="9" type="primary">tmpC</name>
    <name evidence="9" type="ORF">Bravens_00698</name>
</gene>
<dbReference type="InterPro" id="IPR028082">
    <property type="entry name" value="Peripla_BP_I"/>
</dbReference>
<reference evidence="9 10" key="1">
    <citation type="submission" date="2016-01" db="EMBL/GenBank/DDBJ databases">
        <title>Use of Whole Genome Sequencing to ascertain that Brevibacterium massiliense (Roux, Raoult 2009) is a later heterotypic synonym of Brevibacterium ravenspurgense (Mages 2008).</title>
        <authorList>
            <person name="Bernier A.-M."/>
            <person name="Burdz T."/>
            <person name="Huynh C."/>
            <person name="Pachecho A.L."/>
            <person name="Wiebe D."/>
            <person name="Bonner C."/>
            <person name="Bernard K."/>
        </authorList>
    </citation>
    <scope>NUCLEOTIDE SEQUENCE [LARGE SCALE GENOMIC DNA]</scope>
    <source>
        <strain evidence="9 10">CCUG56047</strain>
    </source>
</reference>
<evidence type="ECO:0000256" key="3">
    <source>
        <dbReference type="ARBA" id="ARBA00022475"/>
    </source>
</evidence>
<feature type="signal peptide" evidence="7">
    <location>
        <begin position="1"/>
        <end position="21"/>
    </location>
</feature>
<dbReference type="AlphaFoldDB" id="A0A150H9P0"/>
<evidence type="ECO:0000256" key="4">
    <source>
        <dbReference type="ARBA" id="ARBA00022729"/>
    </source>
</evidence>
<dbReference type="GO" id="GO:0005886">
    <property type="term" value="C:plasma membrane"/>
    <property type="evidence" value="ECO:0007669"/>
    <property type="project" value="UniProtKB-SubCell"/>
</dbReference>
<evidence type="ECO:0000256" key="2">
    <source>
        <dbReference type="ARBA" id="ARBA00008610"/>
    </source>
</evidence>
<keyword evidence="6 9" id="KW-0449">Lipoprotein</keyword>
<dbReference type="InterPro" id="IPR003760">
    <property type="entry name" value="PnrA-like"/>
</dbReference>
<sequence length="360" mass="38460">MKRKFLAPAVAVFATAALALSACGEAPEGGADAEKSDFKACIISDEGGWDDKSFNQSSKDGFDRAVKDFGLQEAVAESKDKSDYSQNVDTMVQNGCNIIYGVGFNLAAELGKSAAQNSDIEYALVDSYFADENGETVEYDNAKPLVFNTAEAAYLAGYVAAGTSETGKVAIFGGMQIPSVSIFMDGFADGVDRYNKDHDGKVELLGWDKEKQKGSFVGNFSDQGQGQALTDQFISQGADIVMPVAGPVGLGAAESAKKHGDVSLVWVDADGYETTEYGDLMLTSVLKEMSNAVYDSAKEASEDKFTGEPYVGDLKNEGVSIAPFHDYEDKVSDEVKQGVEKIKQEIIDGKTKVETENAPK</sequence>
<dbReference type="PROSITE" id="PS51257">
    <property type="entry name" value="PROKAR_LIPOPROTEIN"/>
    <property type="match status" value="1"/>
</dbReference>
<proteinExistence type="inferred from homology"/>
<keyword evidence="10" id="KW-1185">Reference proteome</keyword>
<evidence type="ECO:0000256" key="5">
    <source>
        <dbReference type="ARBA" id="ARBA00023136"/>
    </source>
</evidence>
<evidence type="ECO:0000259" key="8">
    <source>
        <dbReference type="Pfam" id="PF02608"/>
    </source>
</evidence>
<feature type="chain" id="PRO_5039047880" evidence="7">
    <location>
        <begin position="22"/>
        <end position="360"/>
    </location>
</feature>
<keyword evidence="4 7" id="KW-0732">Signal</keyword>
<comment type="subcellular location">
    <subcellularLocation>
        <location evidence="1">Cell membrane</location>
        <topology evidence="1">Lipid-anchor</topology>
    </subcellularLocation>
</comment>
<protein>
    <submittedName>
        <fullName evidence="9">Membrane lipoprotein TmpC</fullName>
    </submittedName>
</protein>
<dbReference type="EMBL" id="LQQC01000008">
    <property type="protein sequence ID" value="KXZ58826.1"/>
    <property type="molecule type" value="Genomic_DNA"/>
</dbReference>
<feature type="domain" description="ABC transporter substrate-binding protein PnrA-like" evidence="8">
    <location>
        <begin position="44"/>
        <end position="354"/>
    </location>
</feature>
<evidence type="ECO:0000256" key="7">
    <source>
        <dbReference type="SAM" id="SignalP"/>
    </source>
</evidence>
<dbReference type="RefSeq" id="WP_062020322.1">
    <property type="nucleotide sequence ID" value="NZ_LQQC01000008.1"/>
</dbReference>
<dbReference type="InterPro" id="IPR050957">
    <property type="entry name" value="BMP_lipoprotein"/>
</dbReference>
<evidence type="ECO:0000256" key="1">
    <source>
        <dbReference type="ARBA" id="ARBA00004193"/>
    </source>
</evidence>
<dbReference type="PANTHER" id="PTHR34296">
    <property type="entry name" value="TRANSCRIPTIONAL ACTIVATOR PROTEIN MED"/>
    <property type="match status" value="1"/>
</dbReference>
<evidence type="ECO:0000313" key="10">
    <source>
        <dbReference type="Proteomes" id="UP000243589"/>
    </source>
</evidence>
<dbReference type="Pfam" id="PF02608">
    <property type="entry name" value="Bmp"/>
    <property type="match status" value="1"/>
</dbReference>
<accession>A0A150H9P0</accession>
<keyword evidence="3" id="KW-1003">Cell membrane</keyword>
<name>A0A150H9P0_9MICO</name>
<dbReference type="SUPFAM" id="SSF53822">
    <property type="entry name" value="Periplasmic binding protein-like I"/>
    <property type="match status" value="1"/>
</dbReference>
<comment type="similarity">
    <text evidence="2">Belongs to the BMP lipoprotein family.</text>
</comment>
<evidence type="ECO:0000313" key="9">
    <source>
        <dbReference type="EMBL" id="KXZ58826.1"/>
    </source>
</evidence>
<dbReference type="CDD" id="cd06354">
    <property type="entry name" value="PBP1_PrnA-like"/>
    <property type="match status" value="1"/>
</dbReference>
<keyword evidence="5" id="KW-0472">Membrane</keyword>
<dbReference type="Gene3D" id="3.40.50.2300">
    <property type="match status" value="2"/>
</dbReference>